<dbReference type="SUPFAM" id="SSF52540">
    <property type="entry name" value="P-loop containing nucleoside triphosphate hydrolases"/>
    <property type="match status" value="1"/>
</dbReference>
<comment type="caution">
    <text evidence="3">The sequence shown here is derived from an EMBL/GenBank/DDBJ whole genome shotgun (WGS) entry which is preliminary data.</text>
</comment>
<evidence type="ECO:0008006" key="4">
    <source>
        <dbReference type="Google" id="ProtNLM"/>
    </source>
</evidence>
<dbReference type="InterPro" id="IPR041682">
    <property type="entry name" value="AAA_14"/>
</dbReference>
<name>A0A644YJK6_9ZZZZ</name>
<dbReference type="InterPro" id="IPR027417">
    <property type="entry name" value="P-loop_NTPase"/>
</dbReference>
<dbReference type="PANTHER" id="PTHR33295:SF18">
    <property type="entry name" value="AAA+ ATPASE DOMAIN-CONTAINING PROTEIN"/>
    <property type="match status" value="1"/>
</dbReference>
<feature type="domain" description="AAA" evidence="1">
    <location>
        <begin position="19"/>
        <end position="149"/>
    </location>
</feature>
<proteinExistence type="predicted"/>
<organism evidence="3">
    <name type="scientific">bioreactor metagenome</name>
    <dbReference type="NCBI Taxonomy" id="1076179"/>
    <lineage>
        <taxon>unclassified sequences</taxon>
        <taxon>metagenomes</taxon>
        <taxon>ecological metagenomes</taxon>
    </lineage>
</organism>
<gene>
    <name evidence="3" type="ORF">SDC9_75283</name>
</gene>
<dbReference type="EMBL" id="VSSQ01005338">
    <property type="protein sequence ID" value="MPM28755.1"/>
    <property type="molecule type" value="Genomic_DNA"/>
</dbReference>
<dbReference type="InterPro" id="IPR025420">
    <property type="entry name" value="DUF4143"/>
</dbReference>
<feature type="domain" description="DUF4143" evidence="2">
    <location>
        <begin position="215"/>
        <end position="354"/>
    </location>
</feature>
<sequence>MKTVERSIFPALKAALDDSRIIVLTGMRRVGKTTALRWLLEQVESNNKIYLDLERLDQREVFQEKNYDNVVEYLRNRGLDPDAPMTVALDEIQFVPNLPSVVKYLYDHYAIKFLLTGSSSYYLKNQFTESLSGRKVIFEMFPLTFGEFLDFRGISYQKKENFDEMVFNRHEFERLNAFYEEYLQFGGLPNVVLEPKGETKREILSDIFSSYLNIDVKGMADFRKIGELEMLLRVLANRIGNKLDMTKLSKVVGISRPTLYEYIDFFEKTYVITLLSPHGNPDRSVAGGKKLYFRDNGIASLFMNPGEGALFENALFNQLQSYGSLSYLGKEREFEIDFVIRKPDQTEFGLEAKLHPVQSDQERLAYFAGKYHLQGSWLVGRLATPGFDQFIWGGSIY</sequence>
<evidence type="ECO:0000259" key="1">
    <source>
        <dbReference type="Pfam" id="PF13173"/>
    </source>
</evidence>
<evidence type="ECO:0000313" key="3">
    <source>
        <dbReference type="EMBL" id="MPM28755.1"/>
    </source>
</evidence>
<dbReference type="Pfam" id="PF13635">
    <property type="entry name" value="DUF4143"/>
    <property type="match status" value="1"/>
</dbReference>
<accession>A0A644YJK6</accession>
<protein>
    <recommendedName>
        <fullName evidence="4">AAA+ ATPase domain-containing protein</fullName>
    </recommendedName>
</protein>
<dbReference type="AlphaFoldDB" id="A0A644YJK6"/>
<reference evidence="3" key="1">
    <citation type="submission" date="2019-08" db="EMBL/GenBank/DDBJ databases">
        <authorList>
            <person name="Kucharzyk K."/>
            <person name="Murdoch R.W."/>
            <person name="Higgins S."/>
            <person name="Loffler F."/>
        </authorList>
    </citation>
    <scope>NUCLEOTIDE SEQUENCE</scope>
</reference>
<dbReference type="Gene3D" id="3.40.50.300">
    <property type="entry name" value="P-loop containing nucleotide triphosphate hydrolases"/>
    <property type="match status" value="1"/>
</dbReference>
<dbReference type="PANTHER" id="PTHR33295">
    <property type="entry name" value="ATPASE"/>
    <property type="match status" value="1"/>
</dbReference>
<dbReference type="Pfam" id="PF13173">
    <property type="entry name" value="AAA_14"/>
    <property type="match status" value="1"/>
</dbReference>
<evidence type="ECO:0000259" key="2">
    <source>
        <dbReference type="Pfam" id="PF13635"/>
    </source>
</evidence>